<evidence type="ECO:0000313" key="10">
    <source>
        <dbReference type="EMBL" id="OJH35056.1"/>
    </source>
</evidence>
<dbReference type="SUPFAM" id="SSF82679">
    <property type="entry name" value="N-utilization substance G protein NusG, N-terminal domain"/>
    <property type="match status" value="1"/>
</dbReference>
<dbReference type="InterPro" id="IPR015869">
    <property type="entry name" value="Transcrpt_antiterm_NusG_bac_CS"/>
</dbReference>
<dbReference type="PROSITE" id="PS01108">
    <property type="entry name" value="RIBOSOMAL_L24"/>
    <property type="match status" value="1"/>
</dbReference>
<evidence type="ECO:0000256" key="7">
    <source>
        <dbReference type="RuleBase" id="RU000538"/>
    </source>
</evidence>
<dbReference type="SMART" id="SM00739">
    <property type="entry name" value="KOW"/>
    <property type="match status" value="1"/>
</dbReference>
<keyword evidence="4 5" id="KW-0804">Transcription</keyword>
<dbReference type="InterPro" id="IPR006645">
    <property type="entry name" value="NGN-like_dom"/>
</dbReference>
<keyword evidence="3 5" id="KW-0805">Transcription regulation</keyword>
<dbReference type="HAMAP" id="MF_00948">
    <property type="entry name" value="NusG"/>
    <property type="match status" value="1"/>
</dbReference>
<feature type="domain" description="KOW" evidence="9">
    <location>
        <begin position="124"/>
        <end position="151"/>
    </location>
</feature>
<dbReference type="InterPro" id="IPR043425">
    <property type="entry name" value="NusG-like"/>
</dbReference>
<evidence type="ECO:0000313" key="11">
    <source>
        <dbReference type="Proteomes" id="UP000182229"/>
    </source>
</evidence>
<dbReference type="InterPro" id="IPR036735">
    <property type="entry name" value="NGN_dom_sf"/>
</dbReference>
<dbReference type="PROSITE" id="PS01014">
    <property type="entry name" value="NUSG"/>
    <property type="match status" value="1"/>
</dbReference>
<dbReference type="RefSeq" id="WP_002628234.1">
    <property type="nucleotide sequence ID" value="NZ_MPIN01000016.1"/>
</dbReference>
<dbReference type="PANTHER" id="PTHR30265">
    <property type="entry name" value="RHO-INTERACTING TRANSCRIPTION TERMINATION FACTOR NUSG"/>
    <property type="match status" value="1"/>
</dbReference>
<dbReference type="PRINTS" id="PR00338">
    <property type="entry name" value="NUSGTNSCPFCT"/>
</dbReference>
<dbReference type="Pfam" id="PF00467">
    <property type="entry name" value="KOW"/>
    <property type="match status" value="1"/>
</dbReference>
<dbReference type="InterPro" id="IPR001062">
    <property type="entry name" value="Transcrpt_antiterm_NusG"/>
</dbReference>
<dbReference type="GO" id="GO:0006412">
    <property type="term" value="P:translation"/>
    <property type="evidence" value="ECO:0007669"/>
    <property type="project" value="InterPro"/>
</dbReference>
<dbReference type="InterPro" id="IPR008991">
    <property type="entry name" value="Translation_prot_SH3-like_sf"/>
</dbReference>
<evidence type="ECO:0000256" key="6">
    <source>
        <dbReference type="NCBIfam" id="TIGR00922"/>
    </source>
</evidence>
<feature type="domain" description="NusG-like N-terminal" evidence="8">
    <location>
        <begin position="2"/>
        <end position="112"/>
    </location>
</feature>
<dbReference type="Gene3D" id="2.30.30.30">
    <property type="match status" value="1"/>
</dbReference>
<dbReference type="Pfam" id="PF02357">
    <property type="entry name" value="NusG"/>
    <property type="match status" value="1"/>
</dbReference>
<keyword evidence="2 5" id="KW-0889">Transcription antitermination</keyword>
<dbReference type="Gene3D" id="3.30.70.940">
    <property type="entry name" value="NusG, N-terminal domain"/>
    <property type="match status" value="1"/>
</dbReference>
<dbReference type="CDD" id="cd09891">
    <property type="entry name" value="NGN_Bact_1"/>
    <property type="match status" value="1"/>
</dbReference>
<dbReference type="GO" id="GO:0005829">
    <property type="term" value="C:cytosol"/>
    <property type="evidence" value="ECO:0007669"/>
    <property type="project" value="UniProtKB-ARBA"/>
</dbReference>
<sequence>MAMKWYVVHTYSNFENQAKKSLEERIRLENLQDLFGEILIPMEQVVEMVKGEKKTSRRKFFPGYIFVQMELNDRSWHLVKNTPKITGFPGAAQNEQPTPISDAEVARLTSQISEGTLKPKPKMQFSDGDTVRVIDGPFANFNGTVEEVNAEKGRVKVLVSIFGRATPVELDFMQVEKTTG</sequence>
<dbReference type="GO" id="GO:0006354">
    <property type="term" value="P:DNA-templated transcription elongation"/>
    <property type="evidence" value="ECO:0007669"/>
    <property type="project" value="UniProtKB-UniRule"/>
</dbReference>
<reference evidence="11" key="1">
    <citation type="submission" date="2016-11" db="EMBL/GenBank/DDBJ databases">
        <authorList>
            <person name="Shukria A."/>
            <person name="Stevens D.C."/>
        </authorList>
    </citation>
    <scope>NUCLEOTIDE SEQUENCE [LARGE SCALE GENOMIC DNA]</scope>
    <source>
        <strain evidence="11">Cbfe23</strain>
    </source>
</reference>
<dbReference type="STRING" id="83449.BON30_41495"/>
<accession>A0A1L9AYK9</accession>
<dbReference type="GO" id="GO:0032784">
    <property type="term" value="P:regulation of DNA-templated transcription elongation"/>
    <property type="evidence" value="ECO:0007669"/>
    <property type="project" value="InterPro"/>
</dbReference>
<comment type="function">
    <text evidence="5 7">Participates in transcription elongation, termination and antitermination.</text>
</comment>
<dbReference type="InterPro" id="IPR005825">
    <property type="entry name" value="Ribosomal_uL24_CS"/>
</dbReference>
<dbReference type="FunFam" id="2.30.30.30:FF:000002">
    <property type="entry name" value="Transcription termination/antitermination factor NusG"/>
    <property type="match status" value="1"/>
</dbReference>
<dbReference type="InterPro" id="IPR014722">
    <property type="entry name" value="Rib_uL2_dom2"/>
</dbReference>
<dbReference type="InterPro" id="IPR047050">
    <property type="entry name" value="NGN"/>
</dbReference>
<dbReference type="EMBL" id="MPIN01000016">
    <property type="protein sequence ID" value="OJH35056.1"/>
    <property type="molecule type" value="Genomic_DNA"/>
</dbReference>
<dbReference type="AlphaFoldDB" id="A0A1L9AYK9"/>
<evidence type="ECO:0000259" key="8">
    <source>
        <dbReference type="SMART" id="SM00738"/>
    </source>
</evidence>
<dbReference type="PANTHER" id="PTHR30265:SF2">
    <property type="entry name" value="TRANSCRIPTION TERMINATION_ANTITERMINATION PROTEIN NUSG"/>
    <property type="match status" value="1"/>
</dbReference>
<dbReference type="GO" id="GO:0006353">
    <property type="term" value="P:DNA-templated transcription termination"/>
    <property type="evidence" value="ECO:0007669"/>
    <property type="project" value="UniProtKB-UniRule"/>
</dbReference>
<proteinExistence type="inferred from homology"/>
<dbReference type="CDD" id="cd06091">
    <property type="entry name" value="KOW_NusG"/>
    <property type="match status" value="1"/>
</dbReference>
<evidence type="ECO:0000256" key="3">
    <source>
        <dbReference type="ARBA" id="ARBA00023015"/>
    </source>
</evidence>
<evidence type="ECO:0000259" key="9">
    <source>
        <dbReference type="SMART" id="SM00739"/>
    </source>
</evidence>
<evidence type="ECO:0000256" key="4">
    <source>
        <dbReference type="ARBA" id="ARBA00023163"/>
    </source>
</evidence>
<dbReference type="InterPro" id="IPR005824">
    <property type="entry name" value="KOW"/>
</dbReference>
<evidence type="ECO:0000256" key="1">
    <source>
        <dbReference type="ARBA" id="ARBA00022472"/>
    </source>
</evidence>
<dbReference type="SMART" id="SM00738">
    <property type="entry name" value="NGN"/>
    <property type="match status" value="1"/>
</dbReference>
<evidence type="ECO:0000256" key="5">
    <source>
        <dbReference type="HAMAP-Rule" id="MF_00948"/>
    </source>
</evidence>
<gene>
    <name evidence="5" type="primary">nusG</name>
    <name evidence="10" type="ORF">BON30_41495</name>
</gene>
<protein>
    <recommendedName>
        <fullName evidence="5 6">Transcription termination/antitermination protein NusG</fullName>
    </recommendedName>
</protein>
<dbReference type="GO" id="GO:0031564">
    <property type="term" value="P:transcription antitermination"/>
    <property type="evidence" value="ECO:0007669"/>
    <property type="project" value="UniProtKB-UniRule"/>
</dbReference>
<keyword evidence="11" id="KW-1185">Reference proteome</keyword>
<name>A0A1L9AYK9_9BACT</name>
<dbReference type="OrthoDB" id="9809075at2"/>
<organism evidence="10 11">
    <name type="scientific">Cystobacter ferrugineus</name>
    <dbReference type="NCBI Taxonomy" id="83449"/>
    <lineage>
        <taxon>Bacteria</taxon>
        <taxon>Pseudomonadati</taxon>
        <taxon>Myxococcota</taxon>
        <taxon>Myxococcia</taxon>
        <taxon>Myxococcales</taxon>
        <taxon>Cystobacterineae</taxon>
        <taxon>Archangiaceae</taxon>
        <taxon>Cystobacter</taxon>
    </lineage>
</organism>
<reference evidence="10 11" key="2">
    <citation type="submission" date="2016-12" db="EMBL/GenBank/DDBJ databases">
        <title>Draft Genome Sequence of Cystobacter ferrugineus Strain Cbfe23.</title>
        <authorList>
            <person name="Akbar S."/>
            <person name="Dowd S.E."/>
            <person name="Stevens D.C."/>
        </authorList>
    </citation>
    <scope>NUCLEOTIDE SEQUENCE [LARGE SCALE GENOMIC DNA]</scope>
    <source>
        <strain evidence="10 11">Cbfe23</strain>
    </source>
</reference>
<comment type="caution">
    <text evidence="10">The sequence shown here is derived from an EMBL/GenBank/DDBJ whole genome shotgun (WGS) entry which is preliminary data.</text>
</comment>
<comment type="similarity">
    <text evidence="5 7">Belongs to the NusG family.</text>
</comment>
<dbReference type="SUPFAM" id="SSF50104">
    <property type="entry name" value="Translation proteins SH3-like domain"/>
    <property type="match status" value="1"/>
</dbReference>
<dbReference type="GO" id="GO:0005840">
    <property type="term" value="C:ribosome"/>
    <property type="evidence" value="ECO:0007669"/>
    <property type="project" value="InterPro"/>
</dbReference>
<dbReference type="GO" id="GO:0003735">
    <property type="term" value="F:structural constituent of ribosome"/>
    <property type="evidence" value="ECO:0007669"/>
    <property type="project" value="InterPro"/>
</dbReference>
<dbReference type="Proteomes" id="UP000182229">
    <property type="component" value="Unassembled WGS sequence"/>
</dbReference>
<evidence type="ECO:0000256" key="2">
    <source>
        <dbReference type="ARBA" id="ARBA00022814"/>
    </source>
</evidence>
<keyword evidence="1 5" id="KW-0806">Transcription termination</keyword>
<dbReference type="NCBIfam" id="TIGR00922">
    <property type="entry name" value="nusG"/>
    <property type="match status" value="1"/>
</dbReference>